<evidence type="ECO:0000256" key="2">
    <source>
        <dbReference type="ARBA" id="ARBA00023125"/>
    </source>
</evidence>
<dbReference type="InterPro" id="IPR035472">
    <property type="entry name" value="RpiR-like_SIS"/>
</dbReference>
<evidence type="ECO:0000259" key="5">
    <source>
        <dbReference type="PROSITE" id="PS51464"/>
    </source>
</evidence>
<keyword evidence="1" id="KW-0805">Transcription regulation</keyword>
<keyword evidence="7" id="KW-1185">Reference proteome</keyword>
<name>A0ABX1J641_9PSEU</name>
<evidence type="ECO:0000259" key="4">
    <source>
        <dbReference type="PROSITE" id="PS51071"/>
    </source>
</evidence>
<dbReference type="PROSITE" id="PS51464">
    <property type="entry name" value="SIS"/>
    <property type="match status" value="1"/>
</dbReference>
<dbReference type="Proteomes" id="UP000715441">
    <property type="component" value="Unassembled WGS sequence"/>
</dbReference>
<reference evidence="6 7" key="1">
    <citation type="submission" date="2020-04" db="EMBL/GenBank/DDBJ databases">
        <title>Novel species.</title>
        <authorList>
            <person name="Teo W.F.A."/>
            <person name="Lipun K."/>
            <person name="Srisuk N."/>
            <person name="Duangmal K."/>
        </authorList>
    </citation>
    <scope>NUCLEOTIDE SEQUENCE [LARGE SCALE GENOMIC DNA]</scope>
    <source>
        <strain evidence="6 7">K13G38</strain>
    </source>
</reference>
<dbReference type="CDD" id="cd05013">
    <property type="entry name" value="SIS_RpiR"/>
    <property type="match status" value="1"/>
</dbReference>
<dbReference type="EMBL" id="JAAXLS010000013">
    <property type="protein sequence ID" value="NKQ55257.1"/>
    <property type="molecule type" value="Genomic_DNA"/>
</dbReference>
<dbReference type="InterPro" id="IPR047640">
    <property type="entry name" value="RpiR-like"/>
</dbReference>
<proteinExistence type="predicted"/>
<evidence type="ECO:0000256" key="1">
    <source>
        <dbReference type="ARBA" id="ARBA00023015"/>
    </source>
</evidence>
<accession>A0ABX1J641</accession>
<feature type="domain" description="HTH rpiR-type" evidence="4">
    <location>
        <begin position="8"/>
        <end position="84"/>
    </location>
</feature>
<gene>
    <name evidence="6" type="ORF">HFP15_20435</name>
</gene>
<dbReference type="SUPFAM" id="SSF53697">
    <property type="entry name" value="SIS domain"/>
    <property type="match status" value="1"/>
</dbReference>
<keyword evidence="2" id="KW-0238">DNA-binding</keyword>
<dbReference type="PROSITE" id="PS51071">
    <property type="entry name" value="HTH_RPIR"/>
    <property type="match status" value="1"/>
</dbReference>
<dbReference type="InterPro" id="IPR009057">
    <property type="entry name" value="Homeodomain-like_sf"/>
</dbReference>
<sequence length="276" mass="29399">MPGPASYQELAELLRGRLPDYSSGQLRIAHMLLADPEGTAYRGISSAARLAEVHESSVTRFANSLGLAGYPEIMELCRMWLAEQAQLARRSDGNGHEPPPGGVLSATLEQEQANLSRTFGRLDRASWLAAVSLLAEAPGVPVAGLGDSAPVAALLARKLVHARQVGPAFVEDLKRLGDDEVLVAVSVRRYAADTLRAVEHARDRGVRVVALTDNAASPLVEYAETALFAEIGGVGQFRSLTALASLVQALAAEVVLRRAELAPDDELPAALGFWYS</sequence>
<dbReference type="InterPro" id="IPR046348">
    <property type="entry name" value="SIS_dom_sf"/>
</dbReference>
<protein>
    <submittedName>
        <fullName evidence="6">MurR/RpiR family transcriptional regulator</fullName>
    </submittedName>
</protein>
<dbReference type="PANTHER" id="PTHR30514:SF18">
    <property type="entry name" value="RPIR-FAMILY TRANSCRIPTIONAL REGULATOR"/>
    <property type="match status" value="1"/>
</dbReference>
<dbReference type="InterPro" id="IPR001347">
    <property type="entry name" value="SIS_dom"/>
</dbReference>
<comment type="caution">
    <text evidence="6">The sequence shown here is derived from an EMBL/GenBank/DDBJ whole genome shotgun (WGS) entry which is preliminary data.</text>
</comment>
<dbReference type="Pfam" id="PF01380">
    <property type="entry name" value="SIS"/>
    <property type="match status" value="1"/>
</dbReference>
<dbReference type="Gene3D" id="1.10.10.10">
    <property type="entry name" value="Winged helix-like DNA-binding domain superfamily/Winged helix DNA-binding domain"/>
    <property type="match status" value="1"/>
</dbReference>
<dbReference type="PANTHER" id="PTHR30514">
    <property type="entry name" value="GLUCOKINASE"/>
    <property type="match status" value="1"/>
</dbReference>
<evidence type="ECO:0000313" key="6">
    <source>
        <dbReference type="EMBL" id="NKQ55257.1"/>
    </source>
</evidence>
<dbReference type="Pfam" id="PF01418">
    <property type="entry name" value="HTH_6"/>
    <property type="match status" value="1"/>
</dbReference>
<dbReference type="InterPro" id="IPR000281">
    <property type="entry name" value="HTH_RpiR"/>
</dbReference>
<dbReference type="Gene3D" id="3.40.50.10490">
    <property type="entry name" value="Glucose-6-phosphate isomerase like protein, domain 1"/>
    <property type="match status" value="1"/>
</dbReference>
<feature type="domain" description="SIS" evidence="5">
    <location>
        <begin position="130"/>
        <end position="260"/>
    </location>
</feature>
<evidence type="ECO:0000256" key="3">
    <source>
        <dbReference type="ARBA" id="ARBA00023163"/>
    </source>
</evidence>
<dbReference type="SUPFAM" id="SSF46689">
    <property type="entry name" value="Homeodomain-like"/>
    <property type="match status" value="1"/>
</dbReference>
<keyword evidence="3" id="KW-0804">Transcription</keyword>
<organism evidence="6 7">
    <name type="scientific">Amycolatopsis acididurans</name>
    <dbReference type="NCBI Taxonomy" id="2724524"/>
    <lineage>
        <taxon>Bacteria</taxon>
        <taxon>Bacillati</taxon>
        <taxon>Actinomycetota</taxon>
        <taxon>Actinomycetes</taxon>
        <taxon>Pseudonocardiales</taxon>
        <taxon>Pseudonocardiaceae</taxon>
        <taxon>Amycolatopsis</taxon>
    </lineage>
</organism>
<dbReference type="InterPro" id="IPR036388">
    <property type="entry name" value="WH-like_DNA-bd_sf"/>
</dbReference>
<dbReference type="RefSeq" id="WP_168517994.1">
    <property type="nucleotide sequence ID" value="NZ_JAAXLS010000013.1"/>
</dbReference>
<evidence type="ECO:0000313" key="7">
    <source>
        <dbReference type="Proteomes" id="UP000715441"/>
    </source>
</evidence>